<sequence>MGCDGGTIPKRDELVKKKQKPEEKDKQADTAAKWNYCALSCQQLRKPIVSCPLGRLYNKDAIIQYLLDKETKSEVVEHIRGLKDVKELILTDKPGYEEKVVEGGLYSSDSRYICPVTGLEMNGKYKFCYLQTCGCVLSDRGMREVKSETCHKCGKPFSEDDVVVLNGSDEEVKLARAKMEEKRLKEKSEKKGKKRKIVEEDDCKKFSLEKSIANGQSSGAGTTSIKSKGESSKVTKSSTMLSEKAKEDYSISKDETASEAYKSLFTTHPSAKNRVKAHWVTFNPLYNY</sequence>
<dbReference type="GO" id="GO:0006274">
    <property type="term" value="P:DNA replication termination"/>
    <property type="evidence" value="ECO:0007669"/>
    <property type="project" value="TreeGrafter"/>
</dbReference>
<feature type="compositionally biased region" description="Basic and acidic residues" evidence="4">
    <location>
        <begin position="243"/>
        <end position="254"/>
    </location>
</feature>
<dbReference type="Pfam" id="PF04641">
    <property type="entry name" value="Rtf2"/>
    <property type="match status" value="1"/>
</dbReference>
<dbReference type="InterPro" id="IPR006735">
    <property type="entry name" value="Rtf2"/>
</dbReference>
<reference evidence="5" key="2">
    <citation type="submission" date="2015-06" db="UniProtKB">
        <authorList>
            <consortium name="EnsemblMetazoa"/>
        </authorList>
    </citation>
    <scope>IDENTIFICATION</scope>
</reference>
<comment type="similarity">
    <text evidence="1">Belongs to the rtf2 family.</text>
</comment>
<keyword evidence="6" id="KW-1185">Reference proteome</keyword>
<dbReference type="eggNOG" id="KOG3113">
    <property type="taxonomic scope" value="Eukaryota"/>
</dbReference>
<dbReference type="InterPro" id="IPR027799">
    <property type="entry name" value="Rtf2_RING-finger"/>
</dbReference>
<evidence type="ECO:0000313" key="6">
    <source>
        <dbReference type="Proteomes" id="UP000015104"/>
    </source>
</evidence>
<evidence type="ECO:0000256" key="2">
    <source>
        <dbReference type="ARBA" id="ARBA00015157"/>
    </source>
</evidence>
<feature type="region of interest" description="Disordered" evidence="4">
    <location>
        <begin position="214"/>
        <end position="254"/>
    </location>
</feature>
<organism evidence="5 6">
    <name type="scientific">Tetranychus urticae</name>
    <name type="common">Two-spotted spider mite</name>
    <dbReference type="NCBI Taxonomy" id="32264"/>
    <lineage>
        <taxon>Eukaryota</taxon>
        <taxon>Metazoa</taxon>
        <taxon>Ecdysozoa</taxon>
        <taxon>Arthropoda</taxon>
        <taxon>Chelicerata</taxon>
        <taxon>Arachnida</taxon>
        <taxon>Acari</taxon>
        <taxon>Acariformes</taxon>
        <taxon>Trombidiformes</taxon>
        <taxon>Prostigmata</taxon>
        <taxon>Eleutherengona</taxon>
        <taxon>Raphignathae</taxon>
        <taxon>Tetranychoidea</taxon>
        <taxon>Tetranychidae</taxon>
        <taxon>Tetranychus</taxon>
    </lineage>
</organism>
<dbReference type="GO" id="GO:0005634">
    <property type="term" value="C:nucleus"/>
    <property type="evidence" value="ECO:0007669"/>
    <property type="project" value="TreeGrafter"/>
</dbReference>
<evidence type="ECO:0000256" key="3">
    <source>
        <dbReference type="ARBA" id="ARBA00030367"/>
    </source>
</evidence>
<gene>
    <name evidence="5" type="primary">107368169</name>
</gene>
<dbReference type="PANTHER" id="PTHR12775">
    <property type="entry name" value="PROTEIN C20ORF43 HOMOLOG"/>
    <property type="match status" value="1"/>
</dbReference>
<evidence type="ECO:0000313" key="5">
    <source>
        <dbReference type="EnsemblMetazoa" id="tetur25g00050.1"/>
    </source>
</evidence>
<feature type="compositionally biased region" description="Polar residues" evidence="4">
    <location>
        <begin position="214"/>
        <end position="226"/>
    </location>
</feature>
<evidence type="ECO:0000256" key="1">
    <source>
        <dbReference type="ARBA" id="ARBA00009885"/>
    </source>
</evidence>
<dbReference type="CDD" id="cd16653">
    <property type="entry name" value="RING-like_Rtf2"/>
    <property type="match status" value="1"/>
</dbReference>
<dbReference type="OMA" id="EFRWLHC"/>
<protein>
    <recommendedName>
        <fullName evidence="2">Replication termination factor 2</fullName>
    </recommendedName>
    <alternativeName>
        <fullName evidence="3">Replication termination factor 2 domain-containing protein 1</fullName>
    </alternativeName>
</protein>
<dbReference type="KEGG" id="tut:107368169"/>
<accession>T1KWU3</accession>
<dbReference type="EMBL" id="CAEY01000674">
    <property type="status" value="NOT_ANNOTATED_CDS"/>
    <property type="molecule type" value="Genomic_DNA"/>
</dbReference>
<dbReference type="AlphaFoldDB" id="T1KWU3"/>
<dbReference type="STRING" id="32264.T1KWU3"/>
<name>T1KWU3_TETUR</name>
<feature type="compositionally biased region" description="Basic and acidic residues" evidence="4">
    <location>
        <begin position="9"/>
        <end position="26"/>
    </location>
</feature>
<dbReference type="OrthoDB" id="247013at2759"/>
<dbReference type="HOGENOM" id="CLU_048955_1_1_1"/>
<feature type="region of interest" description="Disordered" evidence="4">
    <location>
        <begin position="1"/>
        <end position="26"/>
    </location>
</feature>
<dbReference type="Proteomes" id="UP000015104">
    <property type="component" value="Unassembled WGS sequence"/>
</dbReference>
<dbReference type="EnsemblMetazoa" id="tetur25g00050.1">
    <property type="protein sequence ID" value="tetur25g00050.1"/>
    <property type="gene ID" value="tetur25g00050"/>
</dbReference>
<evidence type="ECO:0000256" key="4">
    <source>
        <dbReference type="SAM" id="MobiDB-lite"/>
    </source>
</evidence>
<dbReference type="PANTHER" id="PTHR12775:SF0">
    <property type="entry name" value="REPLICATION TERMINATION FACTOR 2"/>
    <property type="match status" value="1"/>
</dbReference>
<reference evidence="6" key="1">
    <citation type="submission" date="2011-08" db="EMBL/GenBank/DDBJ databases">
        <authorList>
            <person name="Rombauts S."/>
        </authorList>
    </citation>
    <scope>NUCLEOTIDE SEQUENCE</scope>
    <source>
        <strain evidence="6">London</strain>
    </source>
</reference>
<proteinExistence type="inferred from homology"/>